<evidence type="ECO:0000313" key="2">
    <source>
        <dbReference type="EMBL" id="QLH04589.1"/>
    </source>
</evidence>
<dbReference type="GeneID" id="56061123"/>
<proteinExistence type="predicted"/>
<name>A0A7D5M6A2_9ARCH</name>
<evidence type="ECO:0000256" key="1">
    <source>
        <dbReference type="SAM" id="Coils"/>
    </source>
</evidence>
<dbReference type="EMBL" id="CP026994">
    <property type="protein sequence ID" value="QLH04589.1"/>
    <property type="molecule type" value="Genomic_DNA"/>
</dbReference>
<reference evidence="2 3" key="1">
    <citation type="submission" date="2018-02" db="EMBL/GenBank/DDBJ databases">
        <title>Complete genome of Nitrosopumilus oxyclinae HCE1.</title>
        <authorList>
            <person name="Qin W."/>
            <person name="Zheng Y."/>
            <person name="Stahl D.A."/>
        </authorList>
    </citation>
    <scope>NUCLEOTIDE SEQUENCE [LARGE SCALE GENOMIC DNA]</scope>
    <source>
        <strain evidence="2 3">HCE1</strain>
    </source>
</reference>
<keyword evidence="3" id="KW-1185">Reference proteome</keyword>
<dbReference type="RefSeq" id="WP_179363490.1">
    <property type="nucleotide sequence ID" value="NZ_CP026994.1"/>
</dbReference>
<sequence>MDEPIVEVSKELIAANYEIEEVTKQWNVLKHEYRSTKDPTKRAEIKEEWDKLQKKMKQLEMNRRKIIERKEEIEFRSRWKGWKKS</sequence>
<evidence type="ECO:0000313" key="3">
    <source>
        <dbReference type="Proteomes" id="UP000509441"/>
    </source>
</evidence>
<keyword evidence="1" id="KW-0175">Coiled coil</keyword>
<accession>A0A7D5M6A2</accession>
<dbReference type="Proteomes" id="UP000509441">
    <property type="component" value="Chromosome"/>
</dbReference>
<gene>
    <name evidence="2" type="ORF">C5F49_04130</name>
</gene>
<feature type="coiled-coil region" evidence="1">
    <location>
        <begin position="42"/>
        <end position="76"/>
    </location>
</feature>
<protein>
    <submittedName>
        <fullName evidence="2">Uncharacterized protein</fullName>
    </submittedName>
</protein>
<organism evidence="2 3">
    <name type="scientific">Nitrosopumilus oxyclinae</name>
    <dbReference type="NCBI Taxonomy" id="1959104"/>
    <lineage>
        <taxon>Archaea</taxon>
        <taxon>Nitrososphaerota</taxon>
        <taxon>Nitrososphaeria</taxon>
        <taxon>Nitrosopumilales</taxon>
        <taxon>Nitrosopumilaceae</taxon>
        <taxon>Nitrosopumilus</taxon>
    </lineage>
</organism>
<dbReference type="OrthoDB" id="380449at2157"/>
<dbReference type="AlphaFoldDB" id="A0A7D5M6A2"/>
<dbReference type="KEGG" id="nox:C5F49_04130"/>